<evidence type="ECO:0000313" key="1">
    <source>
        <dbReference type="EMBL" id="TRO84077.1"/>
    </source>
</evidence>
<dbReference type="EMBL" id="VJVV01000001">
    <property type="protein sequence ID" value="TRO84077.1"/>
    <property type="molecule type" value="Genomic_DNA"/>
</dbReference>
<dbReference type="Proteomes" id="UP000317155">
    <property type="component" value="Unassembled WGS sequence"/>
</dbReference>
<dbReference type="RefSeq" id="WP_092053244.1">
    <property type="nucleotide sequence ID" value="NZ_FOJJ01000001.1"/>
</dbReference>
<dbReference type="OrthoDB" id="5465302at2"/>
<gene>
    <name evidence="1" type="ORF">FL622_02540</name>
</gene>
<dbReference type="AlphaFoldDB" id="A0A550JLK3"/>
<keyword evidence="2" id="KW-1185">Reference proteome</keyword>
<name>A0A550JLK3_9BACT</name>
<organism evidence="1 2">
    <name type="scientific">Trichloromonas acetexigens</name>
    <dbReference type="NCBI Taxonomy" id="38815"/>
    <lineage>
        <taxon>Bacteria</taxon>
        <taxon>Pseudomonadati</taxon>
        <taxon>Thermodesulfobacteriota</taxon>
        <taxon>Desulfuromonadia</taxon>
        <taxon>Desulfuromonadales</taxon>
        <taxon>Trichloromonadaceae</taxon>
        <taxon>Trichloromonas</taxon>
    </lineage>
</organism>
<evidence type="ECO:0000313" key="2">
    <source>
        <dbReference type="Proteomes" id="UP000317155"/>
    </source>
</evidence>
<accession>A0A550JLK3</accession>
<evidence type="ECO:0008006" key="3">
    <source>
        <dbReference type="Google" id="ProtNLM"/>
    </source>
</evidence>
<comment type="caution">
    <text evidence="1">The sequence shown here is derived from an EMBL/GenBank/DDBJ whole genome shotgun (WGS) entry which is preliminary data.</text>
</comment>
<reference evidence="1 2" key="1">
    <citation type="submission" date="2019-07" db="EMBL/GenBank/DDBJ databases">
        <title>Insights of Desulfuromonas acetexigens electromicrobiology.</title>
        <authorList>
            <person name="Katuri K."/>
            <person name="Sapireddy V."/>
            <person name="Shaw D.R."/>
            <person name="Saikaly P."/>
        </authorList>
    </citation>
    <scope>NUCLEOTIDE SEQUENCE [LARGE SCALE GENOMIC DNA]</scope>
    <source>
        <strain evidence="1 2">2873</strain>
    </source>
</reference>
<sequence>MPYVSKIYPLLLLFVLLLSACSTYKSQEVPFKPPTAYSGMQMVAGAQVAAEAYPDSASARENFGFDIRGAGILPVQVIIDNLGIHSLLIVPDQTFLVDGEGRYWNVLDNRTAYERLETSSEFGEIAKGAGKGSFIGAAGGALLGAAIGIVAGENVGTAAAKGAALGAAGGAVIGGTQSGTSGDAGRRISRDLANKHLENRSIAAGTLGRGFLFFPAEATSAREVRVQFKEVDTGRLHSLILPL</sequence>
<proteinExistence type="predicted"/>
<protein>
    <recommendedName>
        <fullName evidence="3">Glycine zipper family protein</fullName>
    </recommendedName>
</protein>
<dbReference type="PROSITE" id="PS51257">
    <property type="entry name" value="PROKAR_LIPOPROTEIN"/>
    <property type="match status" value="1"/>
</dbReference>